<dbReference type="EMBL" id="JAPWTK010000023">
    <property type="protein sequence ID" value="KAJ8957435.1"/>
    <property type="molecule type" value="Genomic_DNA"/>
</dbReference>
<evidence type="ECO:0000256" key="8">
    <source>
        <dbReference type="ARBA" id="ARBA00023136"/>
    </source>
</evidence>
<keyword evidence="6 9" id="KW-1133">Transmembrane helix</keyword>
<evidence type="ECO:0000256" key="1">
    <source>
        <dbReference type="ARBA" id="ARBA00004448"/>
    </source>
</evidence>
<keyword evidence="8 9" id="KW-0472">Membrane</keyword>
<accession>A0AAV8Z0D1</accession>
<name>A0AAV8Z0D1_9CUCU</name>
<keyword evidence="5" id="KW-0999">Mitochondrion inner membrane</keyword>
<proteinExistence type="inferred from homology"/>
<dbReference type="InterPro" id="IPR045325">
    <property type="entry name" value="TMEM70/TMEM186/TMEM223"/>
</dbReference>
<dbReference type="GO" id="GO:0005743">
    <property type="term" value="C:mitochondrial inner membrane"/>
    <property type="evidence" value="ECO:0007669"/>
    <property type="project" value="UniProtKB-SubCell"/>
</dbReference>
<comment type="similarity">
    <text evidence="2">Belongs to the TMEM186 family.</text>
</comment>
<feature type="transmembrane region" description="Helical" evidence="9">
    <location>
        <begin position="84"/>
        <end position="105"/>
    </location>
</feature>
<keyword evidence="4 9" id="KW-0812">Transmembrane</keyword>
<dbReference type="Pfam" id="PF06979">
    <property type="entry name" value="TMEM70"/>
    <property type="match status" value="1"/>
</dbReference>
<evidence type="ECO:0000256" key="9">
    <source>
        <dbReference type="SAM" id="Phobius"/>
    </source>
</evidence>
<dbReference type="Proteomes" id="UP001162162">
    <property type="component" value="Unassembled WGS sequence"/>
</dbReference>
<keyword evidence="11" id="KW-1185">Reference proteome</keyword>
<dbReference type="AlphaFoldDB" id="A0AAV8Z0D1"/>
<dbReference type="PANTHER" id="PTHR13603:SF1">
    <property type="entry name" value="TRANSMEMBRANE PROTEIN 186"/>
    <property type="match status" value="1"/>
</dbReference>
<protein>
    <recommendedName>
        <fullName evidence="3">Transmembrane protein 186</fullName>
    </recommendedName>
</protein>
<evidence type="ECO:0000256" key="2">
    <source>
        <dbReference type="ARBA" id="ARBA00007020"/>
    </source>
</evidence>
<evidence type="ECO:0000256" key="7">
    <source>
        <dbReference type="ARBA" id="ARBA00023128"/>
    </source>
</evidence>
<evidence type="ECO:0000256" key="4">
    <source>
        <dbReference type="ARBA" id="ARBA00022692"/>
    </source>
</evidence>
<dbReference type="InterPro" id="IPR026571">
    <property type="entry name" value="Tmem186"/>
</dbReference>
<reference evidence="10" key="1">
    <citation type="journal article" date="2023" name="Insect Mol. Biol.">
        <title>Genome sequencing provides insights into the evolution of gene families encoding plant cell wall-degrading enzymes in longhorned beetles.</title>
        <authorList>
            <person name="Shin N.R."/>
            <person name="Okamura Y."/>
            <person name="Kirsch R."/>
            <person name="Pauchet Y."/>
        </authorList>
    </citation>
    <scope>NUCLEOTIDE SEQUENCE</scope>
    <source>
        <strain evidence="10">AMC_N1</strain>
    </source>
</reference>
<dbReference type="PANTHER" id="PTHR13603">
    <property type="entry name" value="TRANSMEMBRANE PROTEIN 186"/>
    <property type="match status" value="1"/>
</dbReference>
<keyword evidence="7" id="KW-0496">Mitochondrion</keyword>
<gene>
    <name evidence="10" type="ORF">NQ318_004915</name>
</gene>
<comment type="caution">
    <text evidence="10">The sequence shown here is derived from an EMBL/GenBank/DDBJ whole genome shotgun (WGS) entry which is preliminary data.</text>
</comment>
<sequence>MTRVAVLLRGLPKILQNCRSISIFANKYKQSNKTRETFTPVYKFPYIVPFSIINRLKIYQTGLTTAGIPAMVILNQLNYVASDAIYFTAILGISGCLTLYSLGFLTERFVGFIYYNEEKDIVKIAYIDFWGRRKDIEVPGEDIVPLNELPIAPMDVLFLTLRRFSTKETLRLNLRFGIILDKNKFKKMF</sequence>
<evidence type="ECO:0000256" key="3">
    <source>
        <dbReference type="ARBA" id="ARBA00014604"/>
    </source>
</evidence>
<evidence type="ECO:0000313" key="10">
    <source>
        <dbReference type="EMBL" id="KAJ8957435.1"/>
    </source>
</evidence>
<evidence type="ECO:0000256" key="6">
    <source>
        <dbReference type="ARBA" id="ARBA00022989"/>
    </source>
</evidence>
<evidence type="ECO:0000256" key="5">
    <source>
        <dbReference type="ARBA" id="ARBA00022792"/>
    </source>
</evidence>
<evidence type="ECO:0000313" key="11">
    <source>
        <dbReference type="Proteomes" id="UP001162162"/>
    </source>
</evidence>
<comment type="subcellular location">
    <subcellularLocation>
        <location evidence="1">Mitochondrion inner membrane</location>
        <topology evidence="1">Multi-pass membrane protein</topology>
    </subcellularLocation>
</comment>
<organism evidence="10 11">
    <name type="scientific">Aromia moschata</name>
    <dbReference type="NCBI Taxonomy" id="1265417"/>
    <lineage>
        <taxon>Eukaryota</taxon>
        <taxon>Metazoa</taxon>
        <taxon>Ecdysozoa</taxon>
        <taxon>Arthropoda</taxon>
        <taxon>Hexapoda</taxon>
        <taxon>Insecta</taxon>
        <taxon>Pterygota</taxon>
        <taxon>Neoptera</taxon>
        <taxon>Endopterygota</taxon>
        <taxon>Coleoptera</taxon>
        <taxon>Polyphaga</taxon>
        <taxon>Cucujiformia</taxon>
        <taxon>Chrysomeloidea</taxon>
        <taxon>Cerambycidae</taxon>
        <taxon>Cerambycinae</taxon>
        <taxon>Callichromatini</taxon>
        <taxon>Aromia</taxon>
    </lineage>
</organism>